<comment type="caution">
    <text evidence="1">The sequence shown here is derived from an EMBL/GenBank/DDBJ whole genome shotgun (WGS) entry which is preliminary data.</text>
</comment>
<dbReference type="AlphaFoldDB" id="A0A059JK35"/>
<evidence type="ECO:0000313" key="2">
    <source>
        <dbReference type="Proteomes" id="UP000024533"/>
    </source>
</evidence>
<dbReference type="OMA" id="PAHPNIE"/>
<dbReference type="HOGENOM" id="CLU_078302_1_0_1"/>
<keyword evidence="2" id="KW-1185">Reference proteome</keyword>
<dbReference type="STRING" id="1215338.A0A059JK35"/>
<accession>A0A059JK35</accession>
<dbReference type="OrthoDB" id="5401170at2759"/>
<reference evidence="1 2" key="1">
    <citation type="submission" date="2014-02" db="EMBL/GenBank/DDBJ databases">
        <title>The Genome Sequence of Trichophyton interdigitale MR816.</title>
        <authorList>
            <consortium name="The Broad Institute Genomics Platform"/>
            <person name="Cuomo C.A."/>
            <person name="White T.C."/>
            <person name="Graser Y."/>
            <person name="Martinez-Rossi N."/>
            <person name="Heitman J."/>
            <person name="Young S.K."/>
            <person name="Zeng Q."/>
            <person name="Gargeya S."/>
            <person name="Abouelleil A."/>
            <person name="Alvarado L."/>
            <person name="Chapman S.B."/>
            <person name="Gainer-Dewar J."/>
            <person name="Goldberg J."/>
            <person name="Griggs A."/>
            <person name="Gujja S."/>
            <person name="Hansen M."/>
            <person name="Howarth C."/>
            <person name="Imamovic A."/>
            <person name="Larimer J."/>
            <person name="Martinez D."/>
            <person name="Murphy C."/>
            <person name="Pearson M.D."/>
            <person name="Persinoti G."/>
            <person name="Poon T."/>
            <person name="Priest M."/>
            <person name="Roberts A.D."/>
            <person name="Saif S."/>
            <person name="Shea T.D."/>
            <person name="Sykes S.N."/>
            <person name="Wortman J."/>
            <person name="Nusbaum C."/>
            <person name="Birren B."/>
        </authorList>
    </citation>
    <scope>NUCLEOTIDE SEQUENCE [LARGE SCALE GENOMIC DNA]</scope>
    <source>
        <strain evidence="1 2">MR816</strain>
    </source>
</reference>
<organism evidence="1 2">
    <name type="scientific">Trichophyton interdigitale (strain MR816)</name>
    <dbReference type="NCBI Taxonomy" id="1215338"/>
    <lineage>
        <taxon>Eukaryota</taxon>
        <taxon>Fungi</taxon>
        <taxon>Dikarya</taxon>
        <taxon>Ascomycota</taxon>
        <taxon>Pezizomycotina</taxon>
        <taxon>Eurotiomycetes</taxon>
        <taxon>Eurotiomycetidae</taxon>
        <taxon>Onygenales</taxon>
        <taxon>Arthrodermataceae</taxon>
        <taxon>Trichophyton</taxon>
    </lineage>
</organism>
<proteinExistence type="predicted"/>
<dbReference type="Proteomes" id="UP000024533">
    <property type="component" value="Unassembled WGS sequence"/>
</dbReference>
<protein>
    <recommendedName>
        <fullName evidence="3">Protein kinase domain-containing protein</fullName>
    </recommendedName>
</protein>
<evidence type="ECO:0000313" key="1">
    <source>
        <dbReference type="EMBL" id="KDB27847.1"/>
    </source>
</evidence>
<evidence type="ECO:0008006" key="3">
    <source>
        <dbReference type="Google" id="ProtNLM"/>
    </source>
</evidence>
<dbReference type="EMBL" id="AOKY01000033">
    <property type="protein sequence ID" value="KDB27847.1"/>
    <property type="molecule type" value="Genomic_DNA"/>
</dbReference>
<dbReference type="Gene3D" id="1.10.510.10">
    <property type="entry name" value="Transferase(Phosphotransferase) domain 1"/>
    <property type="match status" value="1"/>
</dbReference>
<sequence>MSLWIGTSFDDLGVKCPDGSQWRIGKKISEKSLDFYAYSNSGELYAEAQAVYICRQIIGLHIGMEAIVKVRMQVPSKHSSKPYAHGLGYPTDTEISTLQYFAEKGCSVVPRLLHCLICPQDSSMPLPGGYMAILIMEKCPGVVLSDFWSFEESKKEKIRQAFLRDFSEFQSYPIDAADAALRNIIYDEVQDKCWFIDHENTFILKNQDIEPYKADRLDLEMWGLEEKTPVTFQICKDGTVKVIRG</sequence>
<name>A0A059JK35_TRIIM</name>
<gene>
    <name evidence="1" type="ORF">H109_00414</name>
</gene>